<evidence type="ECO:0000313" key="2">
    <source>
        <dbReference type="EMBL" id="KAK9420616.1"/>
    </source>
</evidence>
<evidence type="ECO:0000313" key="3">
    <source>
        <dbReference type="Proteomes" id="UP001408356"/>
    </source>
</evidence>
<dbReference type="PANTHER" id="PTHR46411:SF3">
    <property type="entry name" value="AAA+ ATPASE DOMAIN-CONTAINING PROTEIN"/>
    <property type="match status" value="1"/>
</dbReference>
<gene>
    <name evidence="2" type="ORF">SUNI508_06356</name>
</gene>
<dbReference type="EMBL" id="JARVKF010000224">
    <property type="protein sequence ID" value="KAK9420616.1"/>
    <property type="molecule type" value="Genomic_DNA"/>
</dbReference>
<reference evidence="2 3" key="1">
    <citation type="journal article" date="2024" name="J. Plant Pathol.">
        <title>Sequence and assembly of the genome of Seiridium unicorne, isolate CBS 538.82, causal agent of cypress canker disease.</title>
        <authorList>
            <person name="Scali E."/>
            <person name="Rocca G.D."/>
            <person name="Danti R."/>
            <person name="Garbelotto M."/>
            <person name="Barberini S."/>
            <person name="Baroncelli R."/>
            <person name="Emiliani G."/>
        </authorList>
    </citation>
    <scope>NUCLEOTIDE SEQUENCE [LARGE SCALE GENOMIC DNA]</scope>
    <source>
        <strain evidence="2 3">BM-138-508</strain>
    </source>
</reference>
<dbReference type="PANTHER" id="PTHR46411">
    <property type="entry name" value="FAMILY ATPASE, PUTATIVE-RELATED"/>
    <property type="match status" value="1"/>
</dbReference>
<proteinExistence type="predicted"/>
<evidence type="ECO:0000259" key="1">
    <source>
        <dbReference type="Pfam" id="PF22942"/>
    </source>
</evidence>
<feature type="domain" description="DUF7025" evidence="1">
    <location>
        <begin position="160"/>
        <end position="250"/>
    </location>
</feature>
<organism evidence="2 3">
    <name type="scientific">Seiridium unicorne</name>
    <dbReference type="NCBI Taxonomy" id="138068"/>
    <lineage>
        <taxon>Eukaryota</taxon>
        <taxon>Fungi</taxon>
        <taxon>Dikarya</taxon>
        <taxon>Ascomycota</taxon>
        <taxon>Pezizomycotina</taxon>
        <taxon>Sordariomycetes</taxon>
        <taxon>Xylariomycetidae</taxon>
        <taxon>Amphisphaeriales</taxon>
        <taxon>Sporocadaceae</taxon>
        <taxon>Seiridium</taxon>
    </lineage>
</organism>
<protein>
    <submittedName>
        <fullName evidence="2">ATPase AAA-type core domain-containing protein</fullName>
    </submittedName>
</protein>
<name>A0ABR2V187_9PEZI</name>
<sequence>MDLVTTLVARLRGSSTPPQSCVKVLYASSYVHPGFIRWSEYDDVRTEQADLTRAFAAFDVLHRKVKHVDAYGNNHWKSHSVIIRGRPKATALAAALAEYPGIDFGQDEIELTQPFRPLVHRWEALENYRDTTDGADGRTDVSLLIEALEPAVRRSLDFVARLKKAGLVSRASLDFVFAPGEIMLAEQDGHFQAYLLTSFRFTVQKNQYTSQVDYVDWNGSQLGYATKPIDFAEFSGSKPLVSLPLYPATWAKNSRDVLAALMERGRVFQTLHGYHFKNCEGAKLCKSSGGLDTRSPVVPLP</sequence>
<dbReference type="InterPro" id="IPR054289">
    <property type="entry name" value="DUF7025"/>
</dbReference>
<dbReference type="Pfam" id="PF22942">
    <property type="entry name" value="DUF7025"/>
    <property type="match status" value="1"/>
</dbReference>
<comment type="caution">
    <text evidence="2">The sequence shown here is derived from an EMBL/GenBank/DDBJ whole genome shotgun (WGS) entry which is preliminary data.</text>
</comment>
<keyword evidence="3" id="KW-1185">Reference proteome</keyword>
<accession>A0ABR2V187</accession>
<dbReference type="Proteomes" id="UP001408356">
    <property type="component" value="Unassembled WGS sequence"/>
</dbReference>